<accession>A0A804QGZ0</accession>
<dbReference type="EnsemblPlants" id="Zm00001eb329700_T001">
    <property type="protein sequence ID" value="Zm00001eb329700_P001"/>
    <property type="gene ID" value="Zm00001eb329700"/>
</dbReference>
<dbReference type="Gramene" id="Zm00001eb329700_T001">
    <property type="protein sequence ID" value="Zm00001eb329700_P001"/>
    <property type="gene ID" value="Zm00001eb329700"/>
</dbReference>
<evidence type="ECO:0000313" key="2">
    <source>
        <dbReference type="EnsemblPlants" id="Zm00001eb329700_P001"/>
    </source>
</evidence>
<keyword evidence="3" id="KW-1185">Reference proteome</keyword>
<dbReference type="InParanoid" id="A0A804QGZ0"/>
<protein>
    <submittedName>
        <fullName evidence="2">Uncharacterized protein</fullName>
    </submittedName>
</protein>
<reference evidence="2" key="3">
    <citation type="submission" date="2021-05" db="UniProtKB">
        <authorList>
            <consortium name="EnsemblPlants"/>
        </authorList>
    </citation>
    <scope>IDENTIFICATION</scope>
    <source>
        <strain evidence="2">cv. B73</strain>
    </source>
</reference>
<reference evidence="3" key="1">
    <citation type="submission" date="2015-12" db="EMBL/GenBank/DDBJ databases">
        <title>Update maize B73 reference genome by single molecule sequencing technologies.</title>
        <authorList>
            <consortium name="Maize Genome Sequencing Project"/>
            <person name="Ware D."/>
        </authorList>
    </citation>
    <scope>NUCLEOTIDE SEQUENCE [LARGE SCALE GENOMIC DNA]</scope>
    <source>
        <strain evidence="3">cv. B73</strain>
    </source>
</reference>
<evidence type="ECO:0000313" key="3">
    <source>
        <dbReference type="Proteomes" id="UP000007305"/>
    </source>
</evidence>
<name>A0A804QGZ0_MAIZE</name>
<reference evidence="2" key="2">
    <citation type="submission" date="2019-07" db="EMBL/GenBank/DDBJ databases">
        <authorList>
            <person name="Seetharam A."/>
            <person name="Woodhouse M."/>
            <person name="Cannon E."/>
        </authorList>
    </citation>
    <scope>NUCLEOTIDE SEQUENCE [LARGE SCALE GENOMIC DNA]</scope>
    <source>
        <strain evidence="2">cv. B73</strain>
    </source>
</reference>
<organism evidence="2 3">
    <name type="scientific">Zea mays</name>
    <name type="common">Maize</name>
    <dbReference type="NCBI Taxonomy" id="4577"/>
    <lineage>
        <taxon>Eukaryota</taxon>
        <taxon>Viridiplantae</taxon>
        <taxon>Streptophyta</taxon>
        <taxon>Embryophyta</taxon>
        <taxon>Tracheophyta</taxon>
        <taxon>Spermatophyta</taxon>
        <taxon>Magnoliopsida</taxon>
        <taxon>Liliopsida</taxon>
        <taxon>Poales</taxon>
        <taxon>Poaceae</taxon>
        <taxon>PACMAD clade</taxon>
        <taxon>Panicoideae</taxon>
        <taxon>Andropogonodae</taxon>
        <taxon>Andropogoneae</taxon>
        <taxon>Tripsacinae</taxon>
        <taxon>Zea</taxon>
    </lineage>
</organism>
<dbReference type="AlphaFoldDB" id="A0A804QGZ0"/>
<dbReference type="Proteomes" id="UP000007305">
    <property type="component" value="Chromosome 7"/>
</dbReference>
<feature type="region of interest" description="Disordered" evidence="1">
    <location>
        <begin position="30"/>
        <end position="58"/>
    </location>
</feature>
<sequence length="307" mass="33000">MVGVLVAVQDWRRRHDCRVRQCRRCGSPGAISDEPMARSGVPKARSGGPRRTPWQPLGLDDGGGPASLGWRPRCIQGFHRWADLYILCWVEHRCLPRRGSCAAGGHGGEAMERVGRPPPVRPLCLVQGGVLVSLVVSVRAVAAAGFSSGGRQCGAHDKVFPGFVFRVPMAANVALRVLRQPTRWCPSGGVCAETRAVATAEAACFDLGSWPNDVLEVILGESLGDGDARGRHFPLLRASHCSVFLGRKLGPSQTCDGGILDVTPFLKASCLKFVSASMLPSVAAFASRHLDCGWRWGFCNVKSKLPR</sequence>
<proteinExistence type="predicted"/>
<evidence type="ECO:0000256" key="1">
    <source>
        <dbReference type="SAM" id="MobiDB-lite"/>
    </source>
</evidence>